<dbReference type="Proteomes" id="UP001187682">
    <property type="component" value="Unassembled WGS sequence"/>
</dbReference>
<comment type="caution">
    <text evidence="4">The sequence shown here is derived from an EMBL/GenBank/DDBJ whole genome shotgun (WGS) entry which is preliminary data.</text>
</comment>
<name>A0AAE8N0G0_9PEZI</name>
<keyword evidence="2" id="KW-0812">Transmembrane</keyword>
<evidence type="ECO:0000259" key="3">
    <source>
        <dbReference type="Pfam" id="PF24841"/>
    </source>
</evidence>
<dbReference type="Pfam" id="PF24841">
    <property type="entry name" value="DUF7719"/>
    <property type="match status" value="1"/>
</dbReference>
<evidence type="ECO:0000313" key="4">
    <source>
        <dbReference type="EMBL" id="SPO03084.1"/>
    </source>
</evidence>
<feature type="compositionally biased region" description="Acidic residues" evidence="1">
    <location>
        <begin position="71"/>
        <end position="82"/>
    </location>
</feature>
<feature type="transmembrane region" description="Helical" evidence="2">
    <location>
        <begin position="163"/>
        <end position="182"/>
    </location>
</feature>
<evidence type="ECO:0000313" key="5">
    <source>
        <dbReference type="Proteomes" id="UP001187682"/>
    </source>
</evidence>
<accession>A0AAE8N0G0</accession>
<dbReference type="AlphaFoldDB" id="A0AAE8N0G0"/>
<feature type="transmembrane region" description="Helical" evidence="2">
    <location>
        <begin position="125"/>
        <end position="143"/>
    </location>
</feature>
<feature type="region of interest" description="Disordered" evidence="1">
    <location>
        <begin position="40"/>
        <end position="85"/>
    </location>
</feature>
<feature type="domain" description="DUF7719" evidence="3">
    <location>
        <begin position="166"/>
        <end position="233"/>
    </location>
</feature>
<reference evidence="4" key="1">
    <citation type="submission" date="2018-03" db="EMBL/GenBank/DDBJ databases">
        <authorList>
            <person name="Guldener U."/>
        </authorList>
    </citation>
    <scope>NUCLEOTIDE SEQUENCE</scope>
</reference>
<feature type="region of interest" description="Disordered" evidence="1">
    <location>
        <begin position="1"/>
        <end position="26"/>
    </location>
</feature>
<evidence type="ECO:0000256" key="1">
    <source>
        <dbReference type="SAM" id="MobiDB-lite"/>
    </source>
</evidence>
<dbReference type="InterPro" id="IPR056136">
    <property type="entry name" value="DUF7719"/>
</dbReference>
<proteinExistence type="predicted"/>
<protein>
    <recommendedName>
        <fullName evidence="3">DUF7719 domain-containing protein</fullName>
    </recommendedName>
</protein>
<dbReference type="PANTHER" id="PTHR37846:SF1">
    <property type="entry name" value="DEACETYLASE-LIKE PROTEIN"/>
    <property type="match status" value="1"/>
</dbReference>
<keyword evidence="2" id="KW-0472">Membrane</keyword>
<keyword evidence="2" id="KW-1133">Transmembrane helix</keyword>
<feature type="transmembrane region" description="Helical" evidence="2">
    <location>
        <begin position="202"/>
        <end position="227"/>
    </location>
</feature>
<feature type="compositionally biased region" description="Basic and acidic residues" evidence="1">
    <location>
        <begin position="7"/>
        <end position="20"/>
    </location>
</feature>
<dbReference type="PANTHER" id="PTHR37846">
    <property type="entry name" value="YALI0B21296P"/>
    <property type="match status" value="1"/>
</dbReference>
<sequence>MARKRKDPTEIKLAHPDRSGPTEATLLDWAQERDLFAEAKRRERALRREKKKKEEEKAGGAARRRKPGEESSSDEDEEEDEATFTPGQERVLDALLWTGTLASVHFTLDVLVQHQYASDIEWNRVVLRSGQAFLVFLLLIYALHPHRSSPNPIPLLPRRYQHLVSQAGFLATSVAAGSYLFHLTNTSGYMAVMKRAPTVGCLWLWGVVELDLGLSLLSVLLTGAFVFSRGYKIM</sequence>
<organism evidence="4 5">
    <name type="scientific">Cephalotrichum gorgonifer</name>
    <dbReference type="NCBI Taxonomy" id="2041049"/>
    <lineage>
        <taxon>Eukaryota</taxon>
        <taxon>Fungi</taxon>
        <taxon>Dikarya</taxon>
        <taxon>Ascomycota</taxon>
        <taxon>Pezizomycotina</taxon>
        <taxon>Sordariomycetes</taxon>
        <taxon>Hypocreomycetidae</taxon>
        <taxon>Microascales</taxon>
        <taxon>Microascaceae</taxon>
        <taxon>Cephalotrichum</taxon>
    </lineage>
</organism>
<keyword evidence="5" id="KW-1185">Reference proteome</keyword>
<evidence type="ECO:0000256" key="2">
    <source>
        <dbReference type="SAM" id="Phobius"/>
    </source>
</evidence>
<dbReference type="EMBL" id="ONZQ02000007">
    <property type="protein sequence ID" value="SPO03084.1"/>
    <property type="molecule type" value="Genomic_DNA"/>
</dbReference>
<gene>
    <name evidence="4" type="ORF">DNG_05765</name>
</gene>
<feature type="compositionally biased region" description="Basic residues" evidence="1">
    <location>
        <begin position="42"/>
        <end position="51"/>
    </location>
</feature>